<keyword evidence="3" id="KW-1185">Reference proteome</keyword>
<dbReference type="AlphaFoldDB" id="A0A6M5YUC2"/>
<protein>
    <submittedName>
        <fullName evidence="2">Uncharacterized protein</fullName>
    </submittedName>
</protein>
<evidence type="ECO:0000256" key="1">
    <source>
        <dbReference type="SAM" id="MobiDB-lite"/>
    </source>
</evidence>
<dbReference type="Proteomes" id="UP000503447">
    <property type="component" value="Chromosome"/>
</dbReference>
<evidence type="ECO:0000313" key="3">
    <source>
        <dbReference type="Proteomes" id="UP000503447"/>
    </source>
</evidence>
<gene>
    <name evidence="2" type="ORF">FTUN_4566</name>
</gene>
<name>A0A6M5YUC2_9BACT</name>
<feature type="compositionally biased region" description="Gly residues" evidence="1">
    <location>
        <begin position="26"/>
        <end position="37"/>
    </location>
</feature>
<dbReference type="KEGG" id="ftj:FTUN_4566"/>
<accession>A0A6M5YUC2</accession>
<feature type="region of interest" description="Disordered" evidence="1">
    <location>
        <begin position="26"/>
        <end position="51"/>
    </location>
</feature>
<dbReference type="EMBL" id="CP053452">
    <property type="protein sequence ID" value="QJW97006.1"/>
    <property type="molecule type" value="Genomic_DNA"/>
</dbReference>
<evidence type="ECO:0000313" key="2">
    <source>
        <dbReference type="EMBL" id="QJW97006.1"/>
    </source>
</evidence>
<sequence>MQNGTACYTPSRVREEAQPARRCGALGGVGTWGQTRGGRGRPVARTPTPPV</sequence>
<reference evidence="3" key="1">
    <citation type="submission" date="2020-05" db="EMBL/GenBank/DDBJ databases">
        <title>Frigoriglobus tundricola gen. nov., sp. nov., a psychrotolerant cellulolytic planctomycete of the family Gemmataceae with two divergent copies of 16S rRNA gene.</title>
        <authorList>
            <person name="Kulichevskaya I.S."/>
            <person name="Ivanova A.A."/>
            <person name="Naumoff D.G."/>
            <person name="Beletsky A.V."/>
            <person name="Rijpstra W.I.C."/>
            <person name="Sinninghe Damste J.S."/>
            <person name="Mardanov A.V."/>
            <person name="Ravin N.V."/>
            <person name="Dedysh S.N."/>
        </authorList>
    </citation>
    <scope>NUCLEOTIDE SEQUENCE [LARGE SCALE GENOMIC DNA]</scope>
    <source>
        <strain evidence="3">PL17</strain>
    </source>
</reference>
<organism evidence="2 3">
    <name type="scientific">Frigoriglobus tundricola</name>
    <dbReference type="NCBI Taxonomy" id="2774151"/>
    <lineage>
        <taxon>Bacteria</taxon>
        <taxon>Pseudomonadati</taxon>
        <taxon>Planctomycetota</taxon>
        <taxon>Planctomycetia</taxon>
        <taxon>Gemmatales</taxon>
        <taxon>Gemmataceae</taxon>
        <taxon>Frigoriglobus</taxon>
    </lineage>
</organism>
<proteinExistence type="predicted"/>